<sequence>MKLLDEGNLERFHLTNVNIRSTIFKISTYVNMIEIRQTSICKKAQVKILPVTSKYELQFYTVEQKMSLE</sequence>
<dbReference type="EnsemblMetazoa" id="OVOC11676.1">
    <property type="protein sequence ID" value="OVOC11676.1"/>
    <property type="gene ID" value="WBGene00248485"/>
</dbReference>
<protein>
    <submittedName>
        <fullName evidence="1">Uncharacterized protein</fullName>
    </submittedName>
</protein>
<keyword evidence="2" id="KW-1185">Reference proteome</keyword>
<accession>A0A8R1XQP0</accession>
<reference evidence="2" key="1">
    <citation type="submission" date="2013-10" db="EMBL/GenBank/DDBJ databases">
        <title>Genome sequencing of Onchocerca volvulus.</title>
        <authorList>
            <person name="Cotton J."/>
            <person name="Tsai J."/>
            <person name="Stanley E."/>
            <person name="Tracey A."/>
            <person name="Holroyd N."/>
            <person name="Lustigman S."/>
            <person name="Berriman M."/>
        </authorList>
    </citation>
    <scope>NUCLEOTIDE SEQUENCE</scope>
</reference>
<dbReference type="EMBL" id="CMVM020000002">
    <property type="status" value="NOT_ANNOTATED_CDS"/>
    <property type="molecule type" value="Genomic_DNA"/>
</dbReference>
<dbReference type="Proteomes" id="UP000024404">
    <property type="component" value="Unassembled WGS sequence"/>
</dbReference>
<proteinExistence type="predicted"/>
<dbReference type="AlphaFoldDB" id="A0A8R1XQP0"/>
<reference evidence="1" key="2">
    <citation type="submission" date="2022-06" db="UniProtKB">
        <authorList>
            <consortium name="EnsemblMetazoa"/>
        </authorList>
    </citation>
    <scope>IDENTIFICATION</scope>
</reference>
<evidence type="ECO:0000313" key="1">
    <source>
        <dbReference type="EnsemblMetazoa" id="OVOC11676.1"/>
    </source>
</evidence>
<organism evidence="1 2">
    <name type="scientific">Onchocerca volvulus</name>
    <dbReference type="NCBI Taxonomy" id="6282"/>
    <lineage>
        <taxon>Eukaryota</taxon>
        <taxon>Metazoa</taxon>
        <taxon>Ecdysozoa</taxon>
        <taxon>Nematoda</taxon>
        <taxon>Chromadorea</taxon>
        <taxon>Rhabditida</taxon>
        <taxon>Spirurina</taxon>
        <taxon>Spiruromorpha</taxon>
        <taxon>Filarioidea</taxon>
        <taxon>Onchocercidae</taxon>
        <taxon>Onchocerca</taxon>
    </lineage>
</organism>
<name>A0A8R1XQP0_ONCVO</name>
<evidence type="ECO:0000313" key="2">
    <source>
        <dbReference type="Proteomes" id="UP000024404"/>
    </source>
</evidence>